<keyword evidence="3" id="KW-1185">Reference proteome</keyword>
<dbReference type="AlphaFoldDB" id="A0A098FZC7"/>
<evidence type="ECO:0000313" key="3">
    <source>
        <dbReference type="Proteomes" id="UP000032430"/>
    </source>
</evidence>
<dbReference type="KEGG" id="lfa:LFA_0089"/>
<dbReference type="EMBL" id="LN614827">
    <property type="protein sequence ID" value="CEG55572.1"/>
    <property type="molecule type" value="Genomic_DNA"/>
</dbReference>
<proteinExistence type="predicted"/>
<organism evidence="2 3">
    <name type="scientific">Legionella fallonii LLAP-10</name>
    <dbReference type="NCBI Taxonomy" id="1212491"/>
    <lineage>
        <taxon>Bacteria</taxon>
        <taxon>Pseudomonadati</taxon>
        <taxon>Pseudomonadota</taxon>
        <taxon>Gammaproteobacteria</taxon>
        <taxon>Legionellales</taxon>
        <taxon>Legionellaceae</taxon>
        <taxon>Legionella</taxon>
    </lineage>
</organism>
<gene>
    <name evidence="2" type="ORF">LFA_0089</name>
</gene>
<evidence type="ECO:0000256" key="1">
    <source>
        <dbReference type="SAM" id="Phobius"/>
    </source>
</evidence>
<keyword evidence="1" id="KW-0472">Membrane</keyword>
<evidence type="ECO:0000313" key="2">
    <source>
        <dbReference type="EMBL" id="CEG55572.1"/>
    </source>
</evidence>
<dbReference type="STRING" id="1212491.LFA_0089"/>
<protein>
    <submittedName>
        <fullName evidence="2">Putative Dot/Icm T4SS effector</fullName>
    </submittedName>
</protein>
<feature type="transmembrane region" description="Helical" evidence="1">
    <location>
        <begin position="121"/>
        <end position="144"/>
    </location>
</feature>
<sequence length="164" mass="17248">MKMKIEKEIQSVSVDSISESFPAQYEVTLHYKDGAQQECSTNAKVLAEQYIDYLSENDKKGVLEEIQRLEKAFPIKANTITPKNNSSSCNLSMQILGGFMAVLGAAAVAVAFTVLNAATFGIAGLVVAGIGAAVTLAGVGLFAVGSLKKCDPVSSTNDVSPNIN</sequence>
<accession>A0A098FZC7</accession>
<reference evidence="3" key="1">
    <citation type="submission" date="2014-09" db="EMBL/GenBank/DDBJ databases">
        <authorList>
            <person name="Gomez-Valero L."/>
        </authorList>
    </citation>
    <scope>NUCLEOTIDE SEQUENCE [LARGE SCALE GENOMIC DNA]</scope>
    <source>
        <strain evidence="3">ATCC700992</strain>
    </source>
</reference>
<dbReference type="RefSeq" id="WP_045094435.1">
    <property type="nucleotide sequence ID" value="NZ_LN614827.1"/>
</dbReference>
<name>A0A098FZC7_9GAMM</name>
<feature type="transmembrane region" description="Helical" evidence="1">
    <location>
        <begin position="95"/>
        <end position="115"/>
    </location>
</feature>
<dbReference type="Proteomes" id="UP000032430">
    <property type="component" value="Chromosome I"/>
</dbReference>
<keyword evidence="1" id="KW-0812">Transmembrane</keyword>
<dbReference type="HOGENOM" id="CLU_1616952_0_0_6"/>
<keyword evidence="1" id="KW-1133">Transmembrane helix</keyword>